<dbReference type="AlphaFoldDB" id="A0A1X7KC35"/>
<dbReference type="InterPro" id="IPR046947">
    <property type="entry name" value="LytR-like"/>
</dbReference>
<dbReference type="GO" id="GO:0000156">
    <property type="term" value="F:phosphorelay response regulator activity"/>
    <property type="evidence" value="ECO:0007669"/>
    <property type="project" value="InterPro"/>
</dbReference>
<protein>
    <submittedName>
        <fullName evidence="4">Two component transcriptional regulator, LytTR family</fullName>
    </submittedName>
</protein>
<sequence length="256" mass="30019">MKLLIFEDEPLAQERIIQIIKSKRKDWDVLGTAQSVSEAINLLQQFPDVDLLICDIHLADGDCFKVFEQEDFQIPIIFLTAYDQHALESFNHYCIDYVLKPLQESRLLQAFEKYEQLCLNEQNAEVNPLMVQAVLDKLSQNGYKKRFLTKAGSKMLFKDINEIAYFYAEDKIVFLKEIGTSKKYIINFSLDELEKKMLNPSQFYRINRSIIINVEALIEMKTYHNGRLKLFVKSSDDLDLIVARERVGQFKDWINQ</sequence>
<evidence type="ECO:0000313" key="4">
    <source>
        <dbReference type="EMBL" id="SMG38081.1"/>
    </source>
</evidence>
<dbReference type="SUPFAM" id="SSF52172">
    <property type="entry name" value="CheY-like"/>
    <property type="match status" value="1"/>
</dbReference>
<evidence type="ECO:0000256" key="1">
    <source>
        <dbReference type="PROSITE-ProRule" id="PRU00169"/>
    </source>
</evidence>
<dbReference type="PANTHER" id="PTHR37299:SF1">
    <property type="entry name" value="STAGE 0 SPORULATION PROTEIN A HOMOLOG"/>
    <property type="match status" value="1"/>
</dbReference>
<dbReference type="SMART" id="SM00448">
    <property type="entry name" value="REC"/>
    <property type="match status" value="1"/>
</dbReference>
<dbReference type="Gene3D" id="2.40.50.1020">
    <property type="entry name" value="LytTr DNA-binding domain"/>
    <property type="match status" value="1"/>
</dbReference>
<organism evidence="4 5">
    <name type="scientific">Marivirga sericea</name>
    <dbReference type="NCBI Taxonomy" id="1028"/>
    <lineage>
        <taxon>Bacteria</taxon>
        <taxon>Pseudomonadati</taxon>
        <taxon>Bacteroidota</taxon>
        <taxon>Cytophagia</taxon>
        <taxon>Cytophagales</taxon>
        <taxon>Marivirgaceae</taxon>
        <taxon>Marivirga</taxon>
    </lineage>
</organism>
<dbReference type="EMBL" id="FXAW01000005">
    <property type="protein sequence ID" value="SMG38081.1"/>
    <property type="molecule type" value="Genomic_DNA"/>
</dbReference>
<gene>
    <name evidence="4" type="ORF">SAMN05661096_02506</name>
</gene>
<name>A0A1X7KC35_9BACT</name>
<feature type="domain" description="HTH LytTR-type" evidence="3">
    <location>
        <begin position="147"/>
        <end position="256"/>
    </location>
</feature>
<dbReference type="STRING" id="1028.SAMN05661096_02506"/>
<reference evidence="5" key="1">
    <citation type="submission" date="2017-04" db="EMBL/GenBank/DDBJ databases">
        <authorList>
            <person name="Varghese N."/>
            <person name="Submissions S."/>
        </authorList>
    </citation>
    <scope>NUCLEOTIDE SEQUENCE [LARGE SCALE GENOMIC DNA]</scope>
    <source>
        <strain evidence="5">DSM 4125</strain>
    </source>
</reference>
<evidence type="ECO:0000259" key="2">
    <source>
        <dbReference type="PROSITE" id="PS50110"/>
    </source>
</evidence>
<dbReference type="Proteomes" id="UP000193804">
    <property type="component" value="Unassembled WGS sequence"/>
</dbReference>
<dbReference type="SMART" id="SM00850">
    <property type="entry name" value="LytTR"/>
    <property type="match status" value="1"/>
</dbReference>
<dbReference type="Pfam" id="PF00072">
    <property type="entry name" value="Response_reg"/>
    <property type="match status" value="1"/>
</dbReference>
<dbReference type="InterPro" id="IPR001789">
    <property type="entry name" value="Sig_transdc_resp-reg_receiver"/>
</dbReference>
<dbReference type="RefSeq" id="WP_085517673.1">
    <property type="nucleotide sequence ID" value="NZ_FXAW01000005.1"/>
</dbReference>
<feature type="domain" description="Response regulatory" evidence="2">
    <location>
        <begin position="2"/>
        <end position="115"/>
    </location>
</feature>
<proteinExistence type="predicted"/>
<dbReference type="OrthoDB" id="1646880at2"/>
<keyword evidence="1" id="KW-0597">Phosphoprotein</keyword>
<dbReference type="InterPro" id="IPR011006">
    <property type="entry name" value="CheY-like_superfamily"/>
</dbReference>
<evidence type="ECO:0000259" key="3">
    <source>
        <dbReference type="PROSITE" id="PS50930"/>
    </source>
</evidence>
<dbReference type="GO" id="GO:0003677">
    <property type="term" value="F:DNA binding"/>
    <property type="evidence" value="ECO:0007669"/>
    <property type="project" value="InterPro"/>
</dbReference>
<dbReference type="PROSITE" id="PS50110">
    <property type="entry name" value="RESPONSE_REGULATORY"/>
    <property type="match status" value="1"/>
</dbReference>
<accession>A0A1X7KC35</accession>
<evidence type="ECO:0000313" key="5">
    <source>
        <dbReference type="Proteomes" id="UP000193804"/>
    </source>
</evidence>
<feature type="modified residue" description="4-aspartylphosphate" evidence="1">
    <location>
        <position position="55"/>
    </location>
</feature>
<dbReference type="PANTHER" id="PTHR37299">
    <property type="entry name" value="TRANSCRIPTIONAL REGULATOR-RELATED"/>
    <property type="match status" value="1"/>
</dbReference>
<dbReference type="InterPro" id="IPR007492">
    <property type="entry name" value="LytTR_DNA-bd_dom"/>
</dbReference>
<dbReference type="PROSITE" id="PS50930">
    <property type="entry name" value="HTH_LYTTR"/>
    <property type="match status" value="1"/>
</dbReference>
<keyword evidence="5" id="KW-1185">Reference proteome</keyword>
<dbReference type="Pfam" id="PF04397">
    <property type="entry name" value="LytTR"/>
    <property type="match status" value="1"/>
</dbReference>
<dbReference type="Gene3D" id="3.40.50.2300">
    <property type="match status" value="1"/>
</dbReference>